<dbReference type="AlphaFoldDB" id="A0AAD4V827"/>
<keyword evidence="2" id="KW-1185">Reference proteome</keyword>
<protein>
    <submittedName>
        <fullName evidence="1">Uncharacterized protein</fullName>
    </submittedName>
</protein>
<sequence length="96" mass="11009">MQKPREDVAFAHLLRLLGFFVFGFQQPQHRRLLDSHHLRGPSYCPLRCWFCFVSVASCFASNKNVGVNHQLFTFCYLFSLQSADLEFCSAEGGLSM</sequence>
<evidence type="ECO:0000313" key="2">
    <source>
        <dbReference type="Proteomes" id="UP001054821"/>
    </source>
</evidence>
<organism evidence="1 2">
    <name type="scientific">Prunus dulcis</name>
    <name type="common">Almond</name>
    <name type="synonym">Amygdalus dulcis</name>
    <dbReference type="NCBI Taxonomy" id="3755"/>
    <lineage>
        <taxon>Eukaryota</taxon>
        <taxon>Viridiplantae</taxon>
        <taxon>Streptophyta</taxon>
        <taxon>Embryophyta</taxon>
        <taxon>Tracheophyta</taxon>
        <taxon>Spermatophyta</taxon>
        <taxon>Magnoliopsida</taxon>
        <taxon>eudicotyledons</taxon>
        <taxon>Gunneridae</taxon>
        <taxon>Pentapetalae</taxon>
        <taxon>rosids</taxon>
        <taxon>fabids</taxon>
        <taxon>Rosales</taxon>
        <taxon>Rosaceae</taxon>
        <taxon>Amygdaloideae</taxon>
        <taxon>Amygdaleae</taxon>
        <taxon>Prunus</taxon>
    </lineage>
</organism>
<proteinExistence type="predicted"/>
<evidence type="ECO:0000313" key="1">
    <source>
        <dbReference type="EMBL" id="KAI5320240.1"/>
    </source>
</evidence>
<dbReference type="Proteomes" id="UP001054821">
    <property type="component" value="Chromosome 7"/>
</dbReference>
<accession>A0AAD4V827</accession>
<name>A0AAD4V827_PRUDU</name>
<comment type="caution">
    <text evidence="1">The sequence shown here is derived from an EMBL/GenBank/DDBJ whole genome shotgun (WGS) entry which is preliminary data.</text>
</comment>
<reference evidence="1 2" key="1">
    <citation type="journal article" date="2022" name="G3 (Bethesda)">
        <title>Whole-genome sequence and methylome profiling of the almond [Prunus dulcis (Mill.) D.A. Webb] cultivar 'Nonpareil'.</title>
        <authorList>
            <person name="D'Amico-Willman K.M."/>
            <person name="Ouma W.Z."/>
            <person name="Meulia T."/>
            <person name="Sideli G.M."/>
            <person name="Gradziel T.M."/>
            <person name="Fresnedo-Ramirez J."/>
        </authorList>
    </citation>
    <scope>NUCLEOTIDE SEQUENCE [LARGE SCALE GENOMIC DNA]</scope>
    <source>
        <strain evidence="1">Clone GOH B32 T37-40</strain>
    </source>
</reference>
<gene>
    <name evidence="1" type="ORF">L3X38_039948</name>
</gene>
<dbReference type="EMBL" id="JAJFAZ020000007">
    <property type="protein sequence ID" value="KAI5320240.1"/>
    <property type="molecule type" value="Genomic_DNA"/>
</dbReference>